<proteinExistence type="inferred from homology"/>
<dbReference type="GO" id="GO:0004222">
    <property type="term" value="F:metalloendopeptidase activity"/>
    <property type="evidence" value="ECO:0007669"/>
    <property type="project" value="InterPro"/>
</dbReference>
<keyword evidence="5" id="KW-0677">Repeat</keyword>
<feature type="binding site" evidence="14">
    <location>
        <position position="337"/>
    </location>
    <ligand>
        <name>Ca(2+)</name>
        <dbReference type="ChEBI" id="CHEBI:29108"/>
        <label>1</label>
    </ligand>
</feature>
<dbReference type="EMBL" id="AJWK01012496">
    <property type="status" value="NOT_ANNOTATED_CDS"/>
    <property type="molecule type" value="Genomic_DNA"/>
</dbReference>
<evidence type="ECO:0000256" key="6">
    <source>
        <dbReference type="ARBA" id="ARBA00022801"/>
    </source>
</evidence>
<dbReference type="InterPro" id="IPR006026">
    <property type="entry name" value="Peptidase_Metallo"/>
</dbReference>
<dbReference type="GO" id="GO:0030574">
    <property type="term" value="P:collagen catabolic process"/>
    <property type="evidence" value="ECO:0007669"/>
    <property type="project" value="TreeGrafter"/>
</dbReference>
<feature type="binding site" evidence="14">
    <location>
        <position position="330"/>
    </location>
    <ligand>
        <name>Ca(2+)</name>
        <dbReference type="ChEBI" id="CHEBI:29108"/>
        <label>2</label>
    </ligand>
</feature>
<feature type="binding site" evidence="13">
    <location>
        <position position="357"/>
    </location>
    <ligand>
        <name>Zn(2+)</name>
        <dbReference type="ChEBI" id="CHEBI:29105"/>
        <label>2</label>
        <note>catalytic</note>
    </ligand>
</feature>
<evidence type="ECO:0000256" key="5">
    <source>
        <dbReference type="ARBA" id="ARBA00022737"/>
    </source>
</evidence>
<dbReference type="InterPro" id="IPR002477">
    <property type="entry name" value="Peptidoglycan-bd-like"/>
</dbReference>
<feature type="binding site" evidence="14">
    <location>
        <position position="339"/>
    </location>
    <ligand>
        <name>Ca(2+)</name>
        <dbReference type="ChEBI" id="CHEBI:29108"/>
        <label>3</label>
    </ligand>
</feature>
<dbReference type="EMBL" id="AJWK01012495">
    <property type="status" value="NOT_ANNOTATED_CDS"/>
    <property type="molecule type" value="Genomic_DNA"/>
</dbReference>
<dbReference type="InterPro" id="IPR018487">
    <property type="entry name" value="Hemopexin-like_repeat"/>
</dbReference>
<keyword evidence="17" id="KW-0472">Membrane</keyword>
<feature type="binding site" evidence="14">
    <location>
        <position position="332"/>
    </location>
    <ligand>
        <name>Ca(2+)</name>
        <dbReference type="ChEBI" id="CHEBI:29108"/>
        <label>2</label>
    </ligand>
</feature>
<keyword evidence="6" id="KW-0378">Hydrolase</keyword>
<dbReference type="InterPro" id="IPR001818">
    <property type="entry name" value="Pept_M10_metallopeptidase"/>
</dbReference>
<dbReference type="EnsemblMetazoa" id="LLOJ003935-RA">
    <property type="protein sequence ID" value="LLOJ003935-PA"/>
    <property type="gene ID" value="LLOJ003935"/>
</dbReference>
<feature type="binding site" evidence="14">
    <location>
        <position position="315"/>
    </location>
    <ligand>
        <name>Ca(2+)</name>
        <dbReference type="ChEBI" id="CHEBI:29108"/>
        <label>3</label>
    </ligand>
</feature>
<dbReference type="VEuPathDB" id="VectorBase:LLOJ003935"/>
<dbReference type="SUPFAM" id="SSF55486">
    <property type="entry name" value="Metalloproteases ('zincins'), catalytic domain"/>
    <property type="match status" value="1"/>
</dbReference>
<dbReference type="SUPFAM" id="SSF47090">
    <property type="entry name" value="PGBD-like"/>
    <property type="match status" value="2"/>
</dbReference>
<dbReference type="PIRSF" id="PIRSF001191">
    <property type="entry name" value="Peptidase_M10A_matrix"/>
    <property type="match status" value="1"/>
</dbReference>
<keyword evidence="3 13" id="KW-0479">Metal-binding</keyword>
<feature type="binding site" evidence="14">
    <location>
        <position position="482"/>
    </location>
    <ligand>
        <name>Ca(2+)</name>
        <dbReference type="ChEBI" id="CHEBI:29108"/>
        <label>5</label>
    </ligand>
</feature>
<feature type="binding site" evidence="14">
    <location>
        <position position="308"/>
    </location>
    <ligand>
        <name>Zn(2+)</name>
        <dbReference type="ChEBI" id="CHEBI:29105"/>
        <label>1</label>
    </ligand>
</feature>
<feature type="binding site" evidence="14">
    <location>
        <position position="310"/>
    </location>
    <ligand>
        <name>Zn(2+)</name>
        <dbReference type="ChEBI" id="CHEBI:29105"/>
        <label>1</label>
    </ligand>
</feature>
<evidence type="ECO:0000313" key="19">
    <source>
        <dbReference type="EnsemblMetazoa" id="LLOJ003935-PA"/>
    </source>
</evidence>
<evidence type="ECO:0000256" key="13">
    <source>
        <dbReference type="PIRSR" id="PIRSR001191-2"/>
    </source>
</evidence>
<dbReference type="CDD" id="cd00094">
    <property type="entry name" value="HX"/>
    <property type="match status" value="1"/>
</dbReference>
<evidence type="ECO:0000256" key="10">
    <source>
        <dbReference type="ARBA" id="ARBA00023145"/>
    </source>
</evidence>
<reference evidence="19" key="1">
    <citation type="submission" date="2020-05" db="UniProtKB">
        <authorList>
            <consortium name="EnsemblMetazoa"/>
        </authorList>
    </citation>
    <scope>IDENTIFICATION</scope>
    <source>
        <strain evidence="19">Jacobina</strain>
    </source>
</reference>
<comment type="cofactor">
    <cofactor evidence="14">
        <name>Ca(2+)</name>
        <dbReference type="ChEBI" id="CHEBI:29108"/>
    </cofactor>
    <text evidence="14">Can bind about 5 Ca(2+) ions per subunit.</text>
</comment>
<dbReference type="PANTHER" id="PTHR10201">
    <property type="entry name" value="MATRIX METALLOPROTEINASE"/>
    <property type="match status" value="1"/>
</dbReference>
<keyword evidence="17" id="KW-1133">Transmembrane helix</keyword>
<feature type="binding site" evidence="14">
    <location>
        <position position="480"/>
    </location>
    <ligand>
        <name>Ca(2+)</name>
        <dbReference type="ChEBI" id="CHEBI:29108"/>
        <label>4</label>
    </ligand>
</feature>
<dbReference type="InterPro" id="IPR021190">
    <property type="entry name" value="Pept_M10A"/>
</dbReference>
<dbReference type="FunFam" id="2.110.10.10:FF:000007">
    <property type="entry name" value="stromelysin-3 isoform X2"/>
    <property type="match status" value="1"/>
</dbReference>
<dbReference type="EMBL" id="AJWK01012497">
    <property type="status" value="NOT_ANNOTATED_CDS"/>
    <property type="molecule type" value="Genomic_DNA"/>
</dbReference>
<sequence length="698" mass="78081">MIADFVAKHLLQNLFRMRHISIGGACRFVLTVSLTIAVIHAAPASKTSQAEIYLSQFGYLPASARNPSNGGLLQEETWTKAIQDFQGFAGINVTGELDEETMELMSLPRCGVKDKVGFGTDSRSKRYALQGSRWKVKALTYRIAKYPKRLNKGDVDKEIAKAFQYGIYLSQFGYLPASARNPSNGGLLQEETWTKAIQDFQGFAGINVTGELDEETMELMSLPRCGVKDKVGFGTDSRSKRYALQGSRWKVKALTYRIAKYPKRLNKGDVDKEIAKAFSVWSEYTDLTFTPKRTNPVHIEIRFEENEHGDGDPFDGPGGTLAHAYFPVYGGDAHFDDAEYWTIGSTRGTNLFQVAAHEFGHSLGLSHSDVRSALMAPFYRGYDPHFRLDSDDVQGIQALYGRKTSSGATTPTKTTPRTSVNTVNNELCKDAKIDAIFSSADGMTYAFKGDMYYRLTENAVAEGYPKRISEGWPGLPGNIDAAFTYKNGKTYFFQGSKYWRYNGRQVDGDYPKPISEGFTGIPDNIDAALVWGGNGKIYFYKGTRFWRFDPLKRPPVKSTYPKPISNWEGVPNNIDGALQYTNGYTYFFKDNKYYRFNDRTFSVDAADPPFPRPTAHWWFGCKNVPASFGSLGNVIADPEYSQSSHDDIDGDILMEAGGTDERPAHDEHGDSSAFSHHPFAPLLIVSCTLFALRHWFSH</sequence>
<evidence type="ECO:0000256" key="9">
    <source>
        <dbReference type="ARBA" id="ARBA00023049"/>
    </source>
</evidence>
<dbReference type="InterPro" id="IPR024079">
    <property type="entry name" value="MetalloPept_cat_dom_sf"/>
</dbReference>
<comment type="cofactor">
    <cofactor evidence="14">
        <name>Zn(2+)</name>
        <dbReference type="ChEBI" id="CHEBI:29105"/>
    </cofactor>
    <text evidence="14">Binds 2 Zn(2+) ions per subunit.</text>
</comment>
<dbReference type="GO" id="GO:0031012">
    <property type="term" value="C:extracellular matrix"/>
    <property type="evidence" value="ECO:0007669"/>
    <property type="project" value="InterPro"/>
</dbReference>
<dbReference type="Pfam" id="PF00045">
    <property type="entry name" value="Hemopexin"/>
    <property type="match status" value="4"/>
</dbReference>
<accession>A0A1B0CHM3</accession>
<dbReference type="EMBL" id="AJWK01012498">
    <property type="status" value="NOT_ANNOTATED_CDS"/>
    <property type="molecule type" value="Genomic_DNA"/>
</dbReference>
<dbReference type="VEuPathDB" id="VectorBase:LLONM1_001247"/>
<feature type="repeat" description="Hemopexin" evidence="16">
    <location>
        <begin position="572"/>
        <end position="621"/>
    </location>
</feature>
<keyword evidence="10" id="KW-0865">Zymogen</keyword>
<dbReference type="InterPro" id="IPR036375">
    <property type="entry name" value="Hemopexin-like_dom_sf"/>
</dbReference>
<name>A0A1B0CHM3_LUTLO</name>
<dbReference type="FunFam" id="3.40.390.10:FF:000022">
    <property type="entry name" value="Matrix metalloproteinase 1, isoform C"/>
    <property type="match status" value="1"/>
</dbReference>
<evidence type="ECO:0000256" key="15">
    <source>
        <dbReference type="PIRSR" id="PIRSR621190-4"/>
    </source>
</evidence>
<feature type="binding site" evidence="13">
    <location>
        <position position="361"/>
    </location>
    <ligand>
        <name>Zn(2+)</name>
        <dbReference type="ChEBI" id="CHEBI:29105"/>
        <label>2</label>
        <note>catalytic</note>
    </ligand>
</feature>
<dbReference type="SMART" id="SM00120">
    <property type="entry name" value="HX"/>
    <property type="match status" value="4"/>
</dbReference>
<feature type="binding site" evidence="14">
    <location>
        <position position="339"/>
    </location>
    <ligand>
        <name>Ca(2+)</name>
        <dbReference type="ChEBI" id="CHEBI:29108"/>
        <label>1</label>
    </ligand>
</feature>
<dbReference type="InterPro" id="IPR033739">
    <property type="entry name" value="M10A_MMP"/>
</dbReference>
<evidence type="ECO:0000256" key="16">
    <source>
        <dbReference type="PROSITE-ProRule" id="PRU01011"/>
    </source>
</evidence>
<feature type="binding site" description="in inhibited form" evidence="14">
    <location>
        <position position="225"/>
    </location>
    <ligand>
        <name>Zn(2+)</name>
        <dbReference type="ChEBI" id="CHEBI:29105"/>
        <label>2</label>
        <note>catalytic</note>
    </ligand>
</feature>
<evidence type="ECO:0000256" key="11">
    <source>
        <dbReference type="ARBA" id="ARBA00023157"/>
    </source>
</evidence>
<evidence type="ECO:0000256" key="8">
    <source>
        <dbReference type="ARBA" id="ARBA00022837"/>
    </source>
</evidence>
<keyword evidence="17" id="KW-0812">Transmembrane</keyword>
<feature type="active site" evidence="12">
    <location>
        <position position="358"/>
    </location>
</feature>
<feature type="binding site" evidence="14">
    <location>
        <position position="336"/>
    </location>
    <ligand>
        <name>Ca(2+)</name>
        <dbReference type="ChEBI" id="CHEBI:29108"/>
        <label>3</label>
    </ligand>
</feature>
<feature type="binding site" evidence="14">
    <location>
        <position position="436"/>
    </location>
    <ligand>
        <name>Ca(2+)</name>
        <dbReference type="ChEBI" id="CHEBI:29108"/>
        <label>5</label>
    </ligand>
</feature>
<keyword evidence="4" id="KW-0732">Signal</keyword>
<keyword evidence="8 14" id="KW-0106">Calcium</keyword>
<dbReference type="InterPro" id="IPR000585">
    <property type="entry name" value="Hemopexin-like_dom"/>
</dbReference>
<dbReference type="PROSITE" id="PS51642">
    <property type="entry name" value="HEMOPEXIN_2"/>
    <property type="match status" value="4"/>
</dbReference>
<feature type="binding site" evidence="14">
    <location>
        <position position="528"/>
    </location>
    <ligand>
        <name>Ca(2+)</name>
        <dbReference type="ChEBI" id="CHEBI:29108"/>
        <label>5</label>
    </ligand>
</feature>
<dbReference type="Pfam" id="PF01471">
    <property type="entry name" value="PG_binding_1"/>
    <property type="match status" value="2"/>
</dbReference>
<dbReference type="SUPFAM" id="SSF50923">
    <property type="entry name" value="Hemopexin-like domain"/>
    <property type="match status" value="1"/>
</dbReference>
<keyword evidence="20" id="KW-1185">Reference proteome</keyword>
<evidence type="ECO:0000256" key="12">
    <source>
        <dbReference type="PIRSR" id="PIRSR001191-1"/>
    </source>
</evidence>
<dbReference type="CDD" id="cd04278">
    <property type="entry name" value="ZnMc_MMP"/>
    <property type="match status" value="1"/>
</dbReference>
<feature type="binding site" evidence="14">
    <location>
        <position position="316"/>
    </location>
    <ligand>
        <name>Ca(2+)</name>
        <dbReference type="ChEBI" id="CHEBI:29108"/>
        <label>3</label>
    </ligand>
</feature>
<feature type="domain" description="Peptidase metallopeptidase" evidence="18">
    <location>
        <begin position="245"/>
        <end position="402"/>
    </location>
</feature>
<comment type="similarity">
    <text evidence="1">Belongs to the peptidase M10A family.</text>
</comment>
<evidence type="ECO:0000256" key="7">
    <source>
        <dbReference type="ARBA" id="ARBA00022833"/>
    </source>
</evidence>
<dbReference type="InterPro" id="IPR018486">
    <property type="entry name" value="Hemopexin_CS"/>
</dbReference>
<feature type="binding site" evidence="14">
    <location>
        <position position="434"/>
    </location>
    <ligand>
        <name>Ca(2+)</name>
        <dbReference type="ChEBI" id="CHEBI:29108"/>
        <label>4</label>
    </ligand>
</feature>
<dbReference type="GO" id="GO:0008270">
    <property type="term" value="F:zinc ion binding"/>
    <property type="evidence" value="ECO:0007669"/>
    <property type="project" value="InterPro"/>
</dbReference>
<keyword evidence="2" id="KW-0645">Protease</keyword>
<feature type="modified residue" description="Phosphotyrosine; by PKDCC" evidence="15">
    <location>
        <position position="510"/>
    </location>
</feature>
<feature type="repeat" description="Hemopexin" evidence="16">
    <location>
        <begin position="430"/>
        <end position="475"/>
    </location>
</feature>
<evidence type="ECO:0000256" key="2">
    <source>
        <dbReference type="ARBA" id="ARBA00022670"/>
    </source>
</evidence>
<evidence type="ECO:0000256" key="4">
    <source>
        <dbReference type="ARBA" id="ARBA00022729"/>
    </source>
</evidence>
<organism evidence="19 20">
    <name type="scientific">Lutzomyia longipalpis</name>
    <name type="common">Sand fly</name>
    <dbReference type="NCBI Taxonomy" id="7200"/>
    <lineage>
        <taxon>Eukaryota</taxon>
        <taxon>Metazoa</taxon>
        <taxon>Ecdysozoa</taxon>
        <taxon>Arthropoda</taxon>
        <taxon>Hexapoda</taxon>
        <taxon>Insecta</taxon>
        <taxon>Pterygota</taxon>
        <taxon>Neoptera</taxon>
        <taxon>Endopterygota</taxon>
        <taxon>Diptera</taxon>
        <taxon>Nematocera</taxon>
        <taxon>Psychodoidea</taxon>
        <taxon>Psychodidae</taxon>
        <taxon>Lutzomyia</taxon>
        <taxon>Lutzomyia</taxon>
    </lineage>
</organism>
<evidence type="ECO:0000259" key="18">
    <source>
        <dbReference type="SMART" id="SM00235"/>
    </source>
</evidence>
<dbReference type="PROSITE" id="PS00024">
    <property type="entry name" value="HEMOPEXIN"/>
    <property type="match status" value="1"/>
</dbReference>
<feature type="repeat" description="Hemopexin" evidence="16">
    <location>
        <begin position="476"/>
        <end position="521"/>
    </location>
</feature>
<feature type="binding site" evidence="14">
    <location>
        <position position="323"/>
    </location>
    <ligand>
        <name>Zn(2+)</name>
        <dbReference type="ChEBI" id="CHEBI:29105"/>
        <label>1</label>
    </ligand>
</feature>
<dbReference type="Gene3D" id="3.40.390.10">
    <property type="entry name" value="Collagenase (Catalytic Domain)"/>
    <property type="match status" value="2"/>
</dbReference>
<evidence type="ECO:0000313" key="20">
    <source>
        <dbReference type="Proteomes" id="UP000092461"/>
    </source>
</evidence>
<feature type="binding site" evidence="14">
    <location>
        <position position="334"/>
    </location>
    <ligand>
        <name>Zn(2+)</name>
        <dbReference type="ChEBI" id="CHEBI:29105"/>
        <label>1</label>
    </ligand>
</feature>
<dbReference type="Gene3D" id="2.110.10.10">
    <property type="entry name" value="Hemopexin-like domain"/>
    <property type="match status" value="1"/>
</dbReference>
<dbReference type="PRINTS" id="PR00138">
    <property type="entry name" value="MATRIXIN"/>
</dbReference>
<feature type="transmembrane region" description="Helical" evidence="17">
    <location>
        <begin position="20"/>
        <end position="42"/>
    </location>
</feature>
<feature type="binding site" evidence="13">
    <location>
        <position position="367"/>
    </location>
    <ligand>
        <name>Zn(2+)</name>
        <dbReference type="ChEBI" id="CHEBI:29105"/>
        <label>2</label>
        <note>catalytic</note>
    </ligand>
</feature>
<dbReference type="PANTHER" id="PTHR10201:SF291">
    <property type="entry name" value="MATRIX METALLOPROTEINASE 1, ISOFORM C-RELATED"/>
    <property type="match status" value="1"/>
</dbReference>
<dbReference type="GO" id="GO:0005615">
    <property type="term" value="C:extracellular space"/>
    <property type="evidence" value="ECO:0007669"/>
    <property type="project" value="TreeGrafter"/>
</dbReference>
<evidence type="ECO:0000256" key="1">
    <source>
        <dbReference type="ARBA" id="ARBA00010370"/>
    </source>
</evidence>
<protein>
    <recommendedName>
        <fullName evidence="18">Peptidase metallopeptidase domain-containing protein</fullName>
    </recommendedName>
</protein>
<keyword evidence="11" id="KW-1015">Disulfide bond</keyword>
<dbReference type="GO" id="GO:0006508">
    <property type="term" value="P:proteolysis"/>
    <property type="evidence" value="ECO:0007669"/>
    <property type="project" value="UniProtKB-KW"/>
</dbReference>
<evidence type="ECO:0000256" key="3">
    <source>
        <dbReference type="ARBA" id="ARBA00022723"/>
    </source>
</evidence>
<feature type="binding site" evidence="14">
    <location>
        <position position="575"/>
    </location>
    <ligand>
        <name>Ca(2+)</name>
        <dbReference type="ChEBI" id="CHEBI:29108"/>
        <label>4</label>
    </ligand>
</feature>
<keyword evidence="9" id="KW-0482">Metalloprotease</keyword>
<evidence type="ECO:0000256" key="17">
    <source>
        <dbReference type="SAM" id="Phobius"/>
    </source>
</evidence>
<dbReference type="InterPro" id="IPR036365">
    <property type="entry name" value="PGBD-like_sf"/>
</dbReference>
<dbReference type="AlphaFoldDB" id="A0A1B0CHM3"/>
<dbReference type="SMART" id="SM00235">
    <property type="entry name" value="ZnMc"/>
    <property type="match status" value="1"/>
</dbReference>
<feature type="repeat" description="Hemopexin" evidence="16">
    <location>
        <begin position="522"/>
        <end position="571"/>
    </location>
</feature>
<dbReference type="Pfam" id="PF00413">
    <property type="entry name" value="Peptidase_M10"/>
    <property type="match status" value="1"/>
</dbReference>
<keyword evidence="7 13" id="KW-0862">Zinc</keyword>
<feature type="binding site" evidence="14">
    <location>
        <position position="375"/>
    </location>
    <ligand>
        <name>Zn(2+)</name>
        <dbReference type="ChEBI" id="CHEBI:29105"/>
        <label>2</label>
        <note>catalytic</note>
    </ligand>
</feature>
<dbReference type="GO" id="GO:0030198">
    <property type="term" value="P:extracellular matrix organization"/>
    <property type="evidence" value="ECO:0007669"/>
    <property type="project" value="TreeGrafter"/>
</dbReference>
<evidence type="ECO:0000256" key="14">
    <source>
        <dbReference type="PIRSR" id="PIRSR621190-2"/>
    </source>
</evidence>
<dbReference type="Proteomes" id="UP000092461">
    <property type="component" value="Unassembled WGS sequence"/>
</dbReference>